<keyword evidence="5" id="KW-1185">Reference proteome</keyword>
<dbReference type="SUPFAM" id="SSF51735">
    <property type="entry name" value="NAD(P)-binding Rossmann-fold domains"/>
    <property type="match status" value="1"/>
</dbReference>
<dbReference type="Pfam" id="PF00106">
    <property type="entry name" value="adh_short"/>
    <property type="match status" value="1"/>
</dbReference>
<dbReference type="GO" id="GO:0008202">
    <property type="term" value="P:steroid metabolic process"/>
    <property type="evidence" value="ECO:0007669"/>
    <property type="project" value="TreeGrafter"/>
</dbReference>
<reference evidence="4" key="2">
    <citation type="submission" date="2025-09" db="UniProtKB">
        <authorList>
            <consortium name="Ensembl"/>
        </authorList>
    </citation>
    <scope>IDENTIFICATION</scope>
</reference>
<keyword evidence="2" id="KW-0560">Oxidoreductase</keyword>
<evidence type="ECO:0000256" key="3">
    <source>
        <dbReference type="RuleBase" id="RU000363"/>
    </source>
</evidence>
<organism evidence="4 5">
    <name type="scientific">Leptobrachium leishanense</name>
    <name type="common">Leishan spiny toad</name>
    <dbReference type="NCBI Taxonomy" id="445787"/>
    <lineage>
        <taxon>Eukaryota</taxon>
        <taxon>Metazoa</taxon>
        <taxon>Chordata</taxon>
        <taxon>Craniata</taxon>
        <taxon>Vertebrata</taxon>
        <taxon>Euteleostomi</taxon>
        <taxon>Amphibia</taxon>
        <taxon>Batrachia</taxon>
        <taxon>Anura</taxon>
        <taxon>Pelobatoidea</taxon>
        <taxon>Megophryidae</taxon>
        <taxon>Leptobrachium</taxon>
    </lineage>
</organism>
<name>A0A8C5R9S6_9ANUR</name>
<dbReference type="Gene3D" id="3.40.50.720">
    <property type="entry name" value="NAD(P)-binding Rossmann-like Domain"/>
    <property type="match status" value="1"/>
</dbReference>
<dbReference type="OrthoDB" id="5296at2759"/>
<evidence type="ECO:0000313" key="4">
    <source>
        <dbReference type="Ensembl" id="ENSLLEP00000049329.1"/>
    </source>
</evidence>
<dbReference type="InterPro" id="IPR036291">
    <property type="entry name" value="NAD(P)-bd_dom_sf"/>
</dbReference>
<dbReference type="PANTHER" id="PTHR43313:SF47">
    <property type="entry name" value="RETINOL DEHYDROGENASE 7"/>
    <property type="match status" value="1"/>
</dbReference>
<dbReference type="InterPro" id="IPR002347">
    <property type="entry name" value="SDR_fam"/>
</dbReference>
<dbReference type="FunFam" id="3.40.50.720:FF:000074">
    <property type="entry name" value="Retinol dehydrogenase type 1"/>
    <property type="match status" value="1"/>
</dbReference>
<reference evidence="4" key="1">
    <citation type="submission" date="2025-08" db="UniProtKB">
        <authorList>
            <consortium name="Ensembl"/>
        </authorList>
    </citation>
    <scope>IDENTIFICATION</scope>
</reference>
<dbReference type="Proteomes" id="UP000694569">
    <property type="component" value="Unplaced"/>
</dbReference>
<dbReference type="PRINTS" id="PR00081">
    <property type="entry name" value="GDHRDH"/>
</dbReference>
<dbReference type="PRINTS" id="PR00080">
    <property type="entry name" value="SDRFAMILY"/>
</dbReference>
<accession>A0A8C5R9S6</accession>
<comment type="similarity">
    <text evidence="1 3">Belongs to the short-chain dehydrogenases/reductases (SDR) family.</text>
</comment>
<dbReference type="Ensembl" id="ENSLLET00000051249.1">
    <property type="protein sequence ID" value="ENSLLEP00000049329.1"/>
    <property type="gene ID" value="ENSLLEG00000031049.1"/>
</dbReference>
<dbReference type="PANTHER" id="PTHR43313">
    <property type="entry name" value="SHORT-CHAIN DEHYDROGENASE/REDUCTASE FAMILY 9C"/>
    <property type="match status" value="1"/>
</dbReference>
<dbReference type="GeneTree" id="ENSGT00940000164857"/>
<evidence type="ECO:0000313" key="5">
    <source>
        <dbReference type="Proteomes" id="UP000694569"/>
    </source>
</evidence>
<dbReference type="GO" id="GO:0016491">
    <property type="term" value="F:oxidoreductase activity"/>
    <property type="evidence" value="ECO:0007669"/>
    <property type="project" value="UniProtKB-KW"/>
</dbReference>
<evidence type="ECO:0000256" key="2">
    <source>
        <dbReference type="ARBA" id="ARBA00023002"/>
    </source>
</evidence>
<dbReference type="AlphaFoldDB" id="A0A8C5R9S6"/>
<sequence length="403" mass="45106">MYVGDREGFYNRNGGRFKSSQRLINADIKYNCKNTSVWTIVLDGMMDPGYLDAWLGAQMEEDLFERFKEFLGVNPALLGTLTSITLIIVCWTIKDSLRIKDIREKHVFITGCDSGFGNLLAQRLHKRGFTVIAACLTEKGSQELKACTSPSLRTVLLNVTNPKSIDNAVQYVAEETSNKGLYGLVNNAGRATPIGPTDWLDMEDFHRVLDVNLIGLIEVTLKFLPLLKKARGRVVNVASVMGRLAFGGGGYCLSKSGVESFSDSLRRDMQYFGVKVSIIEPGFFKTGVTSLDIIEKDLNRLWSRLPPDVKGSYGEKYFENYLKVQRLSMNTFCDTDISKVTNCMEHALTARYPRTRYGAGWDAKFFWLPLSYAPAAVADVMLKIILPRPLAGKRVLSKNQVDV</sequence>
<protein>
    <recommendedName>
        <fullName evidence="6">Retinol dehydrogenase 1</fullName>
    </recommendedName>
</protein>
<proteinExistence type="inferred from homology"/>
<evidence type="ECO:0008006" key="6">
    <source>
        <dbReference type="Google" id="ProtNLM"/>
    </source>
</evidence>
<evidence type="ECO:0000256" key="1">
    <source>
        <dbReference type="ARBA" id="ARBA00006484"/>
    </source>
</evidence>